<dbReference type="GO" id="GO:0008168">
    <property type="term" value="F:methyltransferase activity"/>
    <property type="evidence" value="ECO:0007669"/>
    <property type="project" value="UniProtKB-KW"/>
</dbReference>
<sequence length="338" mass="36416">MLSSRSQSSSGGMPAIFDRRVKELQRTRAAADVEANRQSDYLKDEVADRIVDRLLFLKRDFSHLVDLGGGNGHIARSLARDRSKEEDEGERGSTGRPLRERIGRMTVTDLSMPLATRDGVSGYGGLAVDRACVDEESLPFAERSVDAVVSSLALHWVNDLPGALIQIRRSLVPDGAFLGAMFGGDTLFELRTSLQLAESDRHGGIAPRVSPMTDVKDVGSLLNRAGFKLTTIDVEDIVVDYPDLFSLAADLHAMGESSAVLARPGGPLSRDSLLAAQAIYRQLHGNPDGTLPATFSVLFMIGWAPGAATPKPQPRGSGQASLKDTLEQLKDPKDLGKK</sequence>
<dbReference type="EMBL" id="CAHR02000172">
    <property type="protein sequence ID" value="CCG83709.1"/>
    <property type="molecule type" value="Genomic_DNA"/>
</dbReference>
<keyword evidence="1" id="KW-0489">Methyltransferase</keyword>
<dbReference type="PANTHER" id="PTHR13090">
    <property type="entry name" value="ARGININE-HYDROXYLASE NDUFAF5, MITOCHONDRIAL"/>
    <property type="match status" value="1"/>
</dbReference>
<dbReference type="Pfam" id="PF13489">
    <property type="entry name" value="Methyltransf_23"/>
    <property type="match status" value="1"/>
</dbReference>
<dbReference type="VEuPathDB" id="FungiDB:TAPDE_004021"/>
<gene>
    <name evidence="4" type="ORF">TAPDE_004021</name>
</gene>
<feature type="region of interest" description="Disordered" evidence="3">
    <location>
        <begin position="308"/>
        <end position="338"/>
    </location>
</feature>
<dbReference type="CDD" id="cd02440">
    <property type="entry name" value="AdoMet_MTases"/>
    <property type="match status" value="1"/>
</dbReference>
<dbReference type="OrthoDB" id="16816at2759"/>
<dbReference type="GO" id="GO:0005739">
    <property type="term" value="C:mitochondrion"/>
    <property type="evidence" value="ECO:0007669"/>
    <property type="project" value="TreeGrafter"/>
</dbReference>
<dbReference type="InterPro" id="IPR029063">
    <property type="entry name" value="SAM-dependent_MTases_sf"/>
</dbReference>
<dbReference type="STRING" id="1097556.R4XD19"/>
<reference evidence="4 5" key="1">
    <citation type="journal article" date="2013" name="MBio">
        <title>Genome sequencing of the plant pathogen Taphrina deformans, the causal agent of peach leaf curl.</title>
        <authorList>
            <person name="Cisse O.H."/>
            <person name="Almeida J.M.G.C.F."/>
            <person name="Fonseca A."/>
            <person name="Kumar A.A."/>
            <person name="Salojaervi J."/>
            <person name="Overmyer K."/>
            <person name="Hauser P.M."/>
            <person name="Pagni M."/>
        </authorList>
    </citation>
    <scope>NUCLEOTIDE SEQUENCE [LARGE SCALE GENOMIC DNA]</scope>
    <source>
        <strain evidence="5">PYCC 5710 / ATCC 11124 / CBS 356.35 / IMI 108563 / JCM 9778 / NBRC 8474</strain>
    </source>
</reference>
<evidence type="ECO:0000256" key="1">
    <source>
        <dbReference type="ARBA" id="ARBA00022603"/>
    </source>
</evidence>
<dbReference type="PANTHER" id="PTHR13090:SF1">
    <property type="entry name" value="ARGININE-HYDROXYLASE NDUFAF5, MITOCHONDRIAL"/>
    <property type="match status" value="1"/>
</dbReference>
<dbReference type="Gene3D" id="3.40.50.150">
    <property type="entry name" value="Vaccinia Virus protein VP39"/>
    <property type="match status" value="1"/>
</dbReference>
<dbReference type="InterPro" id="IPR050602">
    <property type="entry name" value="Malonyl-ACP_OMT"/>
</dbReference>
<protein>
    <submittedName>
        <fullName evidence="4">Uncharacterized protein</fullName>
    </submittedName>
</protein>
<dbReference type="AlphaFoldDB" id="R4XD19"/>
<proteinExistence type="predicted"/>
<dbReference type="eggNOG" id="KOG2940">
    <property type="taxonomic scope" value="Eukaryota"/>
</dbReference>
<dbReference type="GO" id="GO:0032981">
    <property type="term" value="P:mitochondrial respiratory chain complex I assembly"/>
    <property type="evidence" value="ECO:0007669"/>
    <property type="project" value="TreeGrafter"/>
</dbReference>
<keyword evidence="5" id="KW-1185">Reference proteome</keyword>
<dbReference type="GO" id="GO:0032259">
    <property type="term" value="P:methylation"/>
    <property type="evidence" value="ECO:0007669"/>
    <property type="project" value="UniProtKB-KW"/>
</dbReference>
<evidence type="ECO:0000256" key="3">
    <source>
        <dbReference type="SAM" id="MobiDB-lite"/>
    </source>
</evidence>
<feature type="compositionally biased region" description="Basic and acidic residues" evidence="3">
    <location>
        <begin position="324"/>
        <end position="338"/>
    </location>
</feature>
<evidence type="ECO:0000313" key="5">
    <source>
        <dbReference type="Proteomes" id="UP000013776"/>
    </source>
</evidence>
<organism evidence="4 5">
    <name type="scientific">Taphrina deformans (strain PYCC 5710 / ATCC 11124 / CBS 356.35 / IMI 108563 / JCM 9778 / NBRC 8474)</name>
    <name type="common">Peach leaf curl fungus</name>
    <name type="synonym">Lalaria deformans</name>
    <dbReference type="NCBI Taxonomy" id="1097556"/>
    <lineage>
        <taxon>Eukaryota</taxon>
        <taxon>Fungi</taxon>
        <taxon>Dikarya</taxon>
        <taxon>Ascomycota</taxon>
        <taxon>Taphrinomycotina</taxon>
        <taxon>Taphrinomycetes</taxon>
        <taxon>Taphrinales</taxon>
        <taxon>Taphrinaceae</taxon>
        <taxon>Taphrina</taxon>
    </lineage>
</organism>
<keyword evidence="2" id="KW-0808">Transferase</keyword>
<comment type="caution">
    <text evidence="4">The sequence shown here is derived from an EMBL/GenBank/DDBJ whole genome shotgun (WGS) entry which is preliminary data.</text>
</comment>
<dbReference type="Proteomes" id="UP000013776">
    <property type="component" value="Unassembled WGS sequence"/>
</dbReference>
<name>R4XD19_TAPDE</name>
<dbReference type="SUPFAM" id="SSF53335">
    <property type="entry name" value="S-adenosyl-L-methionine-dependent methyltransferases"/>
    <property type="match status" value="1"/>
</dbReference>
<evidence type="ECO:0000256" key="2">
    <source>
        <dbReference type="ARBA" id="ARBA00022679"/>
    </source>
</evidence>
<feature type="region of interest" description="Disordered" evidence="3">
    <location>
        <begin position="78"/>
        <end position="99"/>
    </location>
</feature>
<accession>R4XD19</accession>
<evidence type="ECO:0000313" key="4">
    <source>
        <dbReference type="EMBL" id="CCG83709.1"/>
    </source>
</evidence>